<reference evidence="7 8" key="1">
    <citation type="submission" date="2023-12" db="EMBL/GenBank/DDBJ databases">
        <title>Blastococcus brunescens sp. nov., an actonobacterium isolated from sandstone collected in sahara desert.</title>
        <authorList>
            <person name="Gtari M."/>
            <person name="Ghodhbane F."/>
        </authorList>
    </citation>
    <scope>NUCLEOTIDE SEQUENCE [LARGE SCALE GENOMIC DNA]</scope>
    <source>
        <strain evidence="7 8">BMG 8361</strain>
    </source>
</reference>
<dbReference type="InterPro" id="IPR027417">
    <property type="entry name" value="P-loop_NTPase"/>
</dbReference>
<dbReference type="PANTHER" id="PTHR43790">
    <property type="entry name" value="CARBOHYDRATE TRANSPORT ATP-BINDING PROTEIN MG119-RELATED"/>
    <property type="match status" value="1"/>
</dbReference>
<evidence type="ECO:0000256" key="4">
    <source>
        <dbReference type="ARBA" id="ARBA00022840"/>
    </source>
</evidence>
<dbReference type="PANTHER" id="PTHR43790:SF9">
    <property type="entry name" value="GALACTOFURANOSE TRANSPORTER ATP-BINDING PROTEIN YTFR"/>
    <property type="match status" value="1"/>
</dbReference>
<keyword evidence="3" id="KW-0547">Nucleotide-binding</keyword>
<protein>
    <submittedName>
        <fullName evidence="7">ATP-binding cassette domain-containing protein</fullName>
    </submittedName>
</protein>
<evidence type="ECO:0000313" key="7">
    <source>
        <dbReference type="EMBL" id="WRL61929.1"/>
    </source>
</evidence>
<dbReference type="SUPFAM" id="SSF52540">
    <property type="entry name" value="P-loop containing nucleoside triphosphate hydrolases"/>
    <property type="match status" value="1"/>
</dbReference>
<dbReference type="Gene3D" id="3.40.50.300">
    <property type="entry name" value="P-loop containing nucleotide triphosphate hydrolases"/>
    <property type="match status" value="1"/>
</dbReference>
<dbReference type="CDD" id="cd03216">
    <property type="entry name" value="ABC_Carb_Monos_I"/>
    <property type="match status" value="1"/>
</dbReference>
<name>A0ABZ1ATM2_9ACTN</name>
<evidence type="ECO:0000256" key="1">
    <source>
        <dbReference type="ARBA" id="ARBA00022448"/>
    </source>
</evidence>
<dbReference type="GO" id="GO:0005524">
    <property type="term" value="F:ATP binding"/>
    <property type="evidence" value="ECO:0007669"/>
    <property type="project" value="UniProtKB-KW"/>
</dbReference>
<dbReference type="RefSeq" id="WP_324273288.1">
    <property type="nucleotide sequence ID" value="NZ_CP141261.1"/>
</dbReference>
<feature type="region of interest" description="Disordered" evidence="5">
    <location>
        <begin position="203"/>
        <end position="225"/>
    </location>
</feature>
<dbReference type="InterPro" id="IPR050107">
    <property type="entry name" value="ABC_carbohydrate_import_ATPase"/>
</dbReference>
<proteinExistence type="predicted"/>
<evidence type="ECO:0000259" key="6">
    <source>
        <dbReference type="PROSITE" id="PS50893"/>
    </source>
</evidence>
<evidence type="ECO:0000256" key="5">
    <source>
        <dbReference type="SAM" id="MobiDB-lite"/>
    </source>
</evidence>
<evidence type="ECO:0000256" key="2">
    <source>
        <dbReference type="ARBA" id="ARBA00022737"/>
    </source>
</evidence>
<organism evidence="7 8">
    <name type="scientific">Blastococcus brunescens</name>
    <dbReference type="NCBI Taxonomy" id="1564165"/>
    <lineage>
        <taxon>Bacteria</taxon>
        <taxon>Bacillati</taxon>
        <taxon>Actinomycetota</taxon>
        <taxon>Actinomycetes</taxon>
        <taxon>Geodermatophilales</taxon>
        <taxon>Geodermatophilaceae</taxon>
        <taxon>Blastococcus</taxon>
    </lineage>
</organism>
<dbReference type="EMBL" id="CP141261">
    <property type="protein sequence ID" value="WRL61929.1"/>
    <property type="molecule type" value="Genomic_DNA"/>
</dbReference>
<dbReference type="Proteomes" id="UP001324287">
    <property type="component" value="Chromosome"/>
</dbReference>
<evidence type="ECO:0000256" key="3">
    <source>
        <dbReference type="ARBA" id="ARBA00022741"/>
    </source>
</evidence>
<evidence type="ECO:0000313" key="8">
    <source>
        <dbReference type="Proteomes" id="UP001324287"/>
    </source>
</evidence>
<dbReference type="InterPro" id="IPR003439">
    <property type="entry name" value="ABC_transporter-like_ATP-bd"/>
</dbReference>
<dbReference type="Pfam" id="PF00005">
    <property type="entry name" value="ABC_tran"/>
    <property type="match status" value="1"/>
</dbReference>
<gene>
    <name evidence="7" type="ORF">U6N30_17700</name>
</gene>
<dbReference type="PROSITE" id="PS50893">
    <property type="entry name" value="ABC_TRANSPORTER_2"/>
    <property type="match status" value="1"/>
</dbReference>
<accession>A0ABZ1ATM2</accession>
<feature type="domain" description="ABC transporter" evidence="6">
    <location>
        <begin position="1"/>
        <end position="194"/>
    </location>
</feature>
<keyword evidence="8" id="KW-1185">Reference proteome</keyword>
<keyword evidence="1" id="KW-0813">Transport</keyword>
<keyword evidence="2" id="KW-0677">Repeat</keyword>
<sequence length="225" mass="24392">MKILQGVYGKDAGEIEVDGRTVELTNTHDARAVGIGMVFQEFSLVPTLTVAQNIFLGVEPLASGLIRDKQAVALARDVFAQMDVDVDPTATVGRLGTAYWQLTEIAKALAQDARVLIMDEPTASLAKHEADNLFELVGRLKAQGISVVYISHRMDEVFRIADRITILRDGRRLLTERLSNLTPAQVVEGIVGQEIEGGMEYKQRTAQGSPRAAGPTSPRCSTCAA</sequence>
<keyword evidence="4 7" id="KW-0067">ATP-binding</keyword>